<keyword evidence="1" id="KW-0472">Membrane</keyword>
<sequence>MRRVRHRDGAAFASTVAFAAGTRVALADLGMGGDHYDVIVPYAYGALTLLPCLAGLAAVVSVWRRGRPAARR</sequence>
<accession>A0A7Y6ID10</accession>
<evidence type="ECO:0000313" key="3">
    <source>
        <dbReference type="Proteomes" id="UP000586042"/>
    </source>
</evidence>
<comment type="caution">
    <text evidence="2">The sequence shown here is derived from an EMBL/GenBank/DDBJ whole genome shotgun (WGS) entry which is preliminary data.</text>
</comment>
<evidence type="ECO:0000256" key="1">
    <source>
        <dbReference type="SAM" id="Phobius"/>
    </source>
</evidence>
<keyword evidence="3" id="KW-1185">Reference proteome</keyword>
<keyword evidence="1" id="KW-0812">Transmembrane</keyword>
<dbReference type="EMBL" id="JABWGN010000013">
    <property type="protein sequence ID" value="NUW36012.1"/>
    <property type="molecule type" value="Genomic_DNA"/>
</dbReference>
<dbReference type="AlphaFoldDB" id="A0A7Y6ID10"/>
<reference evidence="2 3" key="1">
    <citation type="submission" date="2020-06" db="EMBL/GenBank/DDBJ databases">
        <title>Nonomuraea sp. SMC257, a novel actinomycete isolated from soil.</title>
        <authorList>
            <person name="Chanama M."/>
        </authorList>
    </citation>
    <scope>NUCLEOTIDE SEQUENCE [LARGE SCALE GENOMIC DNA]</scope>
    <source>
        <strain evidence="2 3">SMC257</strain>
    </source>
</reference>
<proteinExistence type="predicted"/>
<organism evidence="2 3">
    <name type="scientific">Nonomuraea montanisoli</name>
    <dbReference type="NCBI Taxonomy" id="2741721"/>
    <lineage>
        <taxon>Bacteria</taxon>
        <taxon>Bacillati</taxon>
        <taxon>Actinomycetota</taxon>
        <taxon>Actinomycetes</taxon>
        <taxon>Streptosporangiales</taxon>
        <taxon>Streptosporangiaceae</taxon>
        <taxon>Nonomuraea</taxon>
    </lineage>
</organism>
<name>A0A7Y6ID10_9ACTN</name>
<gene>
    <name evidence="2" type="ORF">HTZ77_32020</name>
</gene>
<dbReference type="Proteomes" id="UP000586042">
    <property type="component" value="Unassembled WGS sequence"/>
</dbReference>
<evidence type="ECO:0000313" key="2">
    <source>
        <dbReference type="EMBL" id="NUW36012.1"/>
    </source>
</evidence>
<keyword evidence="1" id="KW-1133">Transmembrane helix</keyword>
<feature type="transmembrane region" description="Helical" evidence="1">
    <location>
        <begin position="42"/>
        <end position="63"/>
    </location>
</feature>
<protein>
    <submittedName>
        <fullName evidence="2">Uncharacterized protein</fullName>
    </submittedName>
</protein>
<dbReference type="RefSeq" id="WP_175593458.1">
    <property type="nucleotide sequence ID" value="NZ_JABWGN010000013.1"/>
</dbReference>